<proteinExistence type="predicted"/>
<sequence>MNKNQIYSFRHFITFIAILLLSFNSTAIDLSVDSILSPVSDCGISTLSFVEVKIHNHDSVAVSNIPISYRLNGGATVTEIITSSILGGSSFNYTFTSTVNMQTHRVYEVQIYTALISDTNSLNDTLSKTVVNGYIHPLNFTNPFYFYDFDRPPIEWVTYGTNNSWEMETPSTSYISNAATGSTAFVTNATGNYNANELSYIETPCFDLSFFDQTDYFDLIFECLYRLEPDSDYVWIEQSVDGGNAWTKILPKTLSINVYNDTSLKAWTGISNAGAGNFIPTMHIADNIGGRSKVKFRFVFKSNGTVQDDGFAIDNFRINPPYWITNIETNNFKHVDFNLHPNPSNQNITISFNSIEKERHTLIIENIKGQQVLKESIPIQNGLASKVIDVSQFKSGIYFVKVVNGSSIVTKKLVVN</sequence>
<protein>
    <submittedName>
        <fullName evidence="3">T9SS type A sorting domain-containing protein</fullName>
    </submittedName>
</protein>
<dbReference type="AlphaFoldDB" id="A0A6N9NGK4"/>
<comment type="caution">
    <text evidence="3">The sequence shown here is derived from an EMBL/GenBank/DDBJ whole genome shotgun (WGS) entry which is preliminary data.</text>
</comment>
<organism evidence="3 4">
    <name type="scientific">Acidiluteibacter ferrifornacis</name>
    <dbReference type="NCBI Taxonomy" id="2692424"/>
    <lineage>
        <taxon>Bacteria</taxon>
        <taxon>Pseudomonadati</taxon>
        <taxon>Bacteroidota</taxon>
        <taxon>Flavobacteriia</taxon>
        <taxon>Flavobacteriales</taxon>
        <taxon>Cryomorphaceae</taxon>
        <taxon>Acidiluteibacter</taxon>
    </lineage>
</organism>
<reference evidence="3 4" key="1">
    <citation type="submission" date="2019-12" db="EMBL/GenBank/DDBJ databases">
        <authorList>
            <person name="Zhao J."/>
        </authorList>
    </citation>
    <scope>NUCLEOTIDE SEQUENCE [LARGE SCALE GENOMIC DNA]</scope>
    <source>
        <strain evidence="3 4">S-15</strain>
    </source>
</reference>
<dbReference type="Proteomes" id="UP000470771">
    <property type="component" value="Unassembled WGS sequence"/>
</dbReference>
<dbReference type="RefSeq" id="WP_160632738.1">
    <property type="nucleotide sequence ID" value="NZ_WWNE01000006.1"/>
</dbReference>
<keyword evidence="4" id="KW-1185">Reference proteome</keyword>
<evidence type="ECO:0000256" key="1">
    <source>
        <dbReference type="ARBA" id="ARBA00022729"/>
    </source>
</evidence>
<evidence type="ECO:0000313" key="3">
    <source>
        <dbReference type="EMBL" id="NBG65776.1"/>
    </source>
</evidence>
<keyword evidence="1" id="KW-0732">Signal</keyword>
<dbReference type="NCBIfam" id="TIGR04183">
    <property type="entry name" value="Por_Secre_tail"/>
    <property type="match status" value="1"/>
</dbReference>
<dbReference type="InterPro" id="IPR026444">
    <property type="entry name" value="Secre_tail"/>
</dbReference>
<dbReference type="Gene3D" id="2.60.120.260">
    <property type="entry name" value="Galactose-binding domain-like"/>
    <property type="match status" value="1"/>
</dbReference>
<accession>A0A6N9NGK4</accession>
<feature type="domain" description="Secretion system C-terminal sorting" evidence="2">
    <location>
        <begin position="340"/>
        <end position="415"/>
    </location>
</feature>
<dbReference type="Pfam" id="PF20773">
    <property type="entry name" value="InhA-like_MAM"/>
    <property type="match status" value="1"/>
</dbReference>
<evidence type="ECO:0000313" key="4">
    <source>
        <dbReference type="Proteomes" id="UP000470771"/>
    </source>
</evidence>
<dbReference type="Pfam" id="PF18962">
    <property type="entry name" value="Por_Secre_tail"/>
    <property type="match status" value="1"/>
</dbReference>
<name>A0A6N9NGK4_9FLAO</name>
<gene>
    <name evidence="3" type="ORF">GQN54_06575</name>
</gene>
<dbReference type="EMBL" id="WWNE01000006">
    <property type="protein sequence ID" value="NBG65776.1"/>
    <property type="molecule type" value="Genomic_DNA"/>
</dbReference>
<evidence type="ECO:0000259" key="2">
    <source>
        <dbReference type="Pfam" id="PF18962"/>
    </source>
</evidence>